<feature type="transmembrane region" description="Helical" evidence="6">
    <location>
        <begin position="231"/>
        <end position="249"/>
    </location>
</feature>
<comment type="similarity">
    <text evidence="2">Belongs to the PucC family.</text>
</comment>
<dbReference type="Pfam" id="PF03209">
    <property type="entry name" value="PUCC"/>
    <property type="match status" value="1"/>
</dbReference>
<accession>A0A7G5IKU4</accession>
<feature type="transmembrane region" description="Helical" evidence="6">
    <location>
        <begin position="179"/>
        <end position="198"/>
    </location>
</feature>
<dbReference type="PIRSF" id="PIRSF016565">
    <property type="entry name" value="PucC"/>
    <property type="match status" value="1"/>
</dbReference>
<gene>
    <name evidence="7" type="ORF">H3309_05835</name>
</gene>
<feature type="transmembrane region" description="Helical" evidence="6">
    <location>
        <begin position="105"/>
        <end position="133"/>
    </location>
</feature>
<keyword evidence="4 6" id="KW-1133">Transmembrane helix</keyword>
<feature type="transmembrane region" description="Helical" evidence="6">
    <location>
        <begin position="331"/>
        <end position="353"/>
    </location>
</feature>
<evidence type="ECO:0000256" key="2">
    <source>
        <dbReference type="ARBA" id="ARBA00008412"/>
    </source>
</evidence>
<keyword evidence="8" id="KW-1185">Reference proteome</keyword>
<evidence type="ECO:0000256" key="3">
    <source>
        <dbReference type="ARBA" id="ARBA00022692"/>
    </source>
</evidence>
<dbReference type="GO" id="GO:0016020">
    <property type="term" value="C:membrane"/>
    <property type="evidence" value="ECO:0007669"/>
    <property type="project" value="UniProtKB-SubCell"/>
</dbReference>
<feature type="transmembrane region" description="Helical" evidence="6">
    <location>
        <begin position="365"/>
        <end position="385"/>
    </location>
</feature>
<name>A0A7G5IKU4_9SPHN</name>
<feature type="transmembrane region" description="Helical" evidence="6">
    <location>
        <begin position="301"/>
        <end position="325"/>
    </location>
</feature>
<evidence type="ECO:0000313" key="7">
    <source>
        <dbReference type="EMBL" id="QMW23986.1"/>
    </source>
</evidence>
<evidence type="ECO:0000256" key="1">
    <source>
        <dbReference type="ARBA" id="ARBA00004141"/>
    </source>
</evidence>
<evidence type="ECO:0000256" key="4">
    <source>
        <dbReference type="ARBA" id="ARBA00022989"/>
    </source>
</evidence>
<dbReference type="InterPro" id="IPR026036">
    <property type="entry name" value="PucC"/>
</dbReference>
<dbReference type="Gene3D" id="1.20.1250.20">
    <property type="entry name" value="MFS general substrate transporter like domains"/>
    <property type="match status" value="2"/>
</dbReference>
<proteinExistence type="inferred from homology"/>
<dbReference type="PANTHER" id="PTHR23538:SF1">
    <property type="entry name" value="44.5 KD BACTERIOCHLOROPHYLL SYNTHASE SUBUNIT"/>
    <property type="match status" value="1"/>
</dbReference>
<feature type="transmembrane region" description="Helical" evidence="6">
    <location>
        <begin position="78"/>
        <end position="99"/>
    </location>
</feature>
<dbReference type="KEGG" id="sand:H3309_05835"/>
<comment type="subcellular location">
    <subcellularLocation>
        <location evidence="1">Membrane</location>
        <topology evidence="1">Multi-pass membrane protein</topology>
    </subcellularLocation>
</comment>
<feature type="transmembrane region" description="Helical" evidence="6">
    <location>
        <begin position="400"/>
        <end position="419"/>
    </location>
</feature>
<sequence>MSGDGMLGWPGIVRLGLVQSALGGIVMLATSILNRIMVVEYALFAAVPAGLIAWHFVVQLSRPRWGYGSDVGGRRTTWIIGGMGVLCMGGLLAANATLMMREMPLWAAVMAFVGYTMIGAGVAAAGTSLLALLATQTAPARRPAAAALTWIMMVAGIVVTAAVSGSFLDPFTPQRLANVAGTVPLAAFLLTLLAVWGVEKPRAVPAADKAPPPPFREAAAEVWQDAQARRFAIFVFLSMLAYSTQDMILEPFAGLVFNFTPGASTKLSSVQHMGVLLGMILVGVGGRAFTRRGGAGLKRWVMLGCLGSALALTGLGLGALAGPGWPLKANVFLLGFGNGVFAVSAIAAMMDLAGMGTPGREGMRMGIWGAAQAVAFGAGGLLGAVGVDMGRQLLGSTPEAFLLVFSAEALMFLGAAMLARRIDMAGNAEARKEELAYG</sequence>
<protein>
    <submittedName>
        <fullName evidence="7">BCD family MFS transporter</fullName>
    </submittedName>
</protein>
<feature type="transmembrane region" description="Helical" evidence="6">
    <location>
        <begin position="269"/>
        <end position="289"/>
    </location>
</feature>
<keyword evidence="3 6" id="KW-0812">Transmembrane</keyword>
<dbReference type="SUPFAM" id="SSF103473">
    <property type="entry name" value="MFS general substrate transporter"/>
    <property type="match status" value="1"/>
</dbReference>
<reference evidence="7 8" key="1">
    <citation type="submission" date="2020-07" db="EMBL/GenBank/DDBJ databases">
        <title>Complete genome sequence for Sandaracinobacter sp. M6.</title>
        <authorList>
            <person name="Tang Y."/>
            <person name="Liu Q."/>
            <person name="Guo Z."/>
            <person name="Lei P."/>
            <person name="Huang B."/>
        </authorList>
    </citation>
    <scope>NUCLEOTIDE SEQUENCE [LARGE SCALE GENOMIC DNA]</scope>
    <source>
        <strain evidence="7 8">M6</strain>
    </source>
</reference>
<evidence type="ECO:0000313" key="8">
    <source>
        <dbReference type="Proteomes" id="UP000515292"/>
    </source>
</evidence>
<dbReference type="PANTHER" id="PTHR23538">
    <property type="entry name" value="44.5 KD BACTERIOCHLOROPHYLL SYNTHASE SUBUNIT"/>
    <property type="match status" value="1"/>
</dbReference>
<dbReference type="EMBL" id="CP059851">
    <property type="protein sequence ID" value="QMW23986.1"/>
    <property type="molecule type" value="Genomic_DNA"/>
</dbReference>
<dbReference type="InterPro" id="IPR036259">
    <property type="entry name" value="MFS_trans_sf"/>
</dbReference>
<dbReference type="InterPro" id="IPR004896">
    <property type="entry name" value="PucC-rel"/>
</dbReference>
<dbReference type="CDD" id="cd06176">
    <property type="entry name" value="MFS_BCD_PucC-like"/>
    <property type="match status" value="1"/>
</dbReference>
<evidence type="ECO:0000256" key="5">
    <source>
        <dbReference type="ARBA" id="ARBA00023136"/>
    </source>
</evidence>
<keyword evidence="5 6" id="KW-0472">Membrane</keyword>
<feature type="transmembrane region" description="Helical" evidence="6">
    <location>
        <begin position="38"/>
        <end position="57"/>
    </location>
</feature>
<evidence type="ECO:0000256" key="6">
    <source>
        <dbReference type="SAM" id="Phobius"/>
    </source>
</evidence>
<dbReference type="Proteomes" id="UP000515292">
    <property type="component" value="Chromosome"/>
</dbReference>
<feature type="transmembrane region" description="Helical" evidence="6">
    <location>
        <begin position="145"/>
        <end position="167"/>
    </location>
</feature>
<dbReference type="RefSeq" id="WP_182297809.1">
    <property type="nucleotide sequence ID" value="NZ_CP059851.1"/>
</dbReference>
<organism evidence="7 8">
    <name type="scientific">Sandaracinobacteroides saxicola</name>
    <dbReference type="NCBI Taxonomy" id="2759707"/>
    <lineage>
        <taxon>Bacteria</taxon>
        <taxon>Pseudomonadati</taxon>
        <taxon>Pseudomonadota</taxon>
        <taxon>Alphaproteobacteria</taxon>
        <taxon>Sphingomonadales</taxon>
        <taxon>Sphingosinicellaceae</taxon>
        <taxon>Sandaracinobacteroides</taxon>
    </lineage>
</organism>
<dbReference type="AlphaFoldDB" id="A0A7G5IKU4"/>